<dbReference type="GO" id="GO:0005886">
    <property type="term" value="C:plasma membrane"/>
    <property type="evidence" value="ECO:0007669"/>
    <property type="project" value="UniProtKB-SubCell"/>
</dbReference>
<evidence type="ECO:0000256" key="2">
    <source>
        <dbReference type="ARBA" id="ARBA00022475"/>
    </source>
</evidence>
<dbReference type="GO" id="GO:0006865">
    <property type="term" value="P:amino acid transport"/>
    <property type="evidence" value="ECO:0007669"/>
    <property type="project" value="InterPro"/>
</dbReference>
<evidence type="ECO:0000256" key="5">
    <source>
        <dbReference type="ARBA" id="ARBA00023136"/>
    </source>
</evidence>
<protein>
    <recommendedName>
        <fullName evidence="9">Lysine transporter LysE</fullName>
    </recommendedName>
</protein>
<organism evidence="7 8">
    <name type="scientific">Flavobacterium columnare</name>
    <dbReference type="NCBI Taxonomy" id="996"/>
    <lineage>
        <taxon>Bacteria</taxon>
        <taxon>Pseudomonadati</taxon>
        <taxon>Bacteroidota</taxon>
        <taxon>Flavobacteriia</taxon>
        <taxon>Flavobacteriales</taxon>
        <taxon>Flavobacteriaceae</taxon>
        <taxon>Flavobacterium</taxon>
    </lineage>
</organism>
<evidence type="ECO:0008006" key="9">
    <source>
        <dbReference type="Google" id="ProtNLM"/>
    </source>
</evidence>
<dbReference type="OrthoDB" id="1451945at2"/>
<name>A0A246GBK6_9FLAO</name>
<feature type="transmembrane region" description="Helical" evidence="6">
    <location>
        <begin position="147"/>
        <end position="173"/>
    </location>
</feature>
<gene>
    <name evidence="7" type="ORF">BWK62_05765</name>
</gene>
<feature type="transmembrane region" description="Helical" evidence="6">
    <location>
        <begin position="6"/>
        <end position="24"/>
    </location>
</feature>
<evidence type="ECO:0000256" key="1">
    <source>
        <dbReference type="ARBA" id="ARBA00004651"/>
    </source>
</evidence>
<feature type="transmembrane region" description="Helical" evidence="6">
    <location>
        <begin position="44"/>
        <end position="65"/>
    </location>
</feature>
<keyword evidence="3 6" id="KW-0812">Transmembrane</keyword>
<accession>A0A246GBK6</accession>
<feature type="transmembrane region" description="Helical" evidence="6">
    <location>
        <begin position="185"/>
        <end position="206"/>
    </location>
</feature>
<keyword evidence="4 6" id="KW-1133">Transmembrane helix</keyword>
<evidence type="ECO:0000313" key="8">
    <source>
        <dbReference type="Proteomes" id="UP000198034"/>
    </source>
</evidence>
<evidence type="ECO:0000313" key="7">
    <source>
        <dbReference type="EMBL" id="OWP78108.1"/>
    </source>
</evidence>
<keyword evidence="2" id="KW-1003">Cell membrane</keyword>
<feature type="transmembrane region" description="Helical" evidence="6">
    <location>
        <begin position="77"/>
        <end position="95"/>
    </location>
</feature>
<keyword evidence="5 6" id="KW-0472">Membrane</keyword>
<evidence type="ECO:0000256" key="6">
    <source>
        <dbReference type="SAM" id="Phobius"/>
    </source>
</evidence>
<evidence type="ECO:0000256" key="4">
    <source>
        <dbReference type="ARBA" id="ARBA00022989"/>
    </source>
</evidence>
<sequence length="208" mass="23463">MSILLAFFLATFFSSMGVLPPGMLNMRVAAISIKKSIKKAKEFILGVSIIVALQSFLGFYFATFFQNHPQLTKNLKLVGMIIFIALTIFFLGKGIQNVIQASKLETSETKSKFSPFYQGITLSILNVFPIPYYAFLSLYFSAFIPDFFTPIVGIAYVLGATLGSAFVYVLYAFLFKKWENRISFFVKNVNFIIATVTGMIVLFTLYKW</sequence>
<dbReference type="Proteomes" id="UP000198034">
    <property type="component" value="Unassembled WGS sequence"/>
</dbReference>
<dbReference type="InterPro" id="IPR001123">
    <property type="entry name" value="LeuE-type"/>
</dbReference>
<dbReference type="EMBL" id="MTCY01000012">
    <property type="protein sequence ID" value="OWP78108.1"/>
    <property type="molecule type" value="Genomic_DNA"/>
</dbReference>
<dbReference type="AlphaFoldDB" id="A0A246GBK6"/>
<proteinExistence type="predicted"/>
<comment type="caution">
    <text evidence="7">The sequence shown here is derived from an EMBL/GenBank/DDBJ whole genome shotgun (WGS) entry which is preliminary data.</text>
</comment>
<reference evidence="7 8" key="1">
    <citation type="journal article" date="2017" name="Infect. Genet. Evol.">
        <title>Comparative genome analysis of fish pathogen Flavobacterium columnare reveals extensive sequence diversity within the species.</title>
        <authorList>
            <person name="Kayansamruaj P."/>
            <person name="Dong H.T."/>
            <person name="Hirono I."/>
            <person name="Kondo H."/>
            <person name="Senapin S."/>
            <person name="Rodkhum C."/>
        </authorList>
    </citation>
    <scope>NUCLEOTIDE SEQUENCE [LARGE SCALE GENOMIC DNA]</scope>
    <source>
        <strain evidence="7 8">1214</strain>
    </source>
</reference>
<comment type="subcellular location">
    <subcellularLocation>
        <location evidence="1">Cell membrane</location>
        <topology evidence="1">Multi-pass membrane protein</topology>
    </subcellularLocation>
</comment>
<dbReference type="Pfam" id="PF01810">
    <property type="entry name" value="LysE"/>
    <property type="match status" value="1"/>
</dbReference>
<feature type="transmembrane region" description="Helical" evidence="6">
    <location>
        <begin position="116"/>
        <end position="135"/>
    </location>
</feature>
<evidence type="ECO:0000256" key="3">
    <source>
        <dbReference type="ARBA" id="ARBA00022692"/>
    </source>
</evidence>